<feature type="region of interest" description="Disordered" evidence="1">
    <location>
        <begin position="1"/>
        <end position="76"/>
    </location>
</feature>
<proteinExistence type="predicted"/>
<feature type="compositionally biased region" description="Low complexity" evidence="1">
    <location>
        <begin position="55"/>
        <end position="64"/>
    </location>
</feature>
<name>A0A087GKZ5_ARAAL</name>
<organism evidence="2 3">
    <name type="scientific">Arabis alpina</name>
    <name type="common">Alpine rock-cress</name>
    <dbReference type="NCBI Taxonomy" id="50452"/>
    <lineage>
        <taxon>Eukaryota</taxon>
        <taxon>Viridiplantae</taxon>
        <taxon>Streptophyta</taxon>
        <taxon>Embryophyta</taxon>
        <taxon>Tracheophyta</taxon>
        <taxon>Spermatophyta</taxon>
        <taxon>Magnoliopsida</taxon>
        <taxon>eudicotyledons</taxon>
        <taxon>Gunneridae</taxon>
        <taxon>Pentapetalae</taxon>
        <taxon>rosids</taxon>
        <taxon>malvids</taxon>
        <taxon>Brassicales</taxon>
        <taxon>Brassicaceae</taxon>
        <taxon>Arabideae</taxon>
        <taxon>Arabis</taxon>
    </lineage>
</organism>
<accession>A0A087GKZ5</accession>
<evidence type="ECO:0008006" key="4">
    <source>
        <dbReference type="Google" id="ProtNLM"/>
    </source>
</evidence>
<keyword evidence="3" id="KW-1185">Reference proteome</keyword>
<dbReference type="Gramene" id="KFK30547">
    <property type="protein sequence ID" value="KFK30547"/>
    <property type="gene ID" value="AALP_AA7G276200"/>
</dbReference>
<dbReference type="OMA" id="STWHRPT"/>
<sequence>MEEPRVPPTSTANDNKDKPAGDPPSTSHRPTNSLPHIPTPTSQVSSPPPHFRQHSLNLFPSLSSSPPPPDPTPEIDTYVVQVPRDQVHWTPPPENATIVERLVVIGVIMCAVALIIRSVYKPEPPAFDVKKFVKSQQYEIMLTSKNPTANMWVTFKGLVSLTYENQILGQGNFPEMSQPTRGFDAIDLKLDSSKNVDIVLPLDVVSLVLTMKLNAGYGTGLVKRTKEVVVSCDIKVNGLLDAEGDVEIVSESCESAFIK</sequence>
<dbReference type="eggNOG" id="ENOG502S13Z">
    <property type="taxonomic scope" value="Eukaryota"/>
</dbReference>
<dbReference type="AlphaFoldDB" id="A0A087GKZ5"/>
<feature type="compositionally biased region" description="Polar residues" evidence="1">
    <location>
        <begin position="24"/>
        <end position="34"/>
    </location>
</feature>
<protein>
    <recommendedName>
        <fullName evidence="4">Late embryogenesis abundant protein LEA-2 subgroup domain-containing protein</fullName>
    </recommendedName>
</protein>
<evidence type="ECO:0000313" key="3">
    <source>
        <dbReference type="Proteomes" id="UP000029120"/>
    </source>
</evidence>
<dbReference type="OrthoDB" id="996955at2759"/>
<evidence type="ECO:0000313" key="2">
    <source>
        <dbReference type="EMBL" id="KFK30547.1"/>
    </source>
</evidence>
<evidence type="ECO:0000256" key="1">
    <source>
        <dbReference type="SAM" id="MobiDB-lite"/>
    </source>
</evidence>
<gene>
    <name evidence="2" type="ordered locus">AALP_Aa7g276200</name>
</gene>
<reference evidence="3" key="1">
    <citation type="journal article" date="2015" name="Nat. Plants">
        <title>Genome expansion of Arabis alpina linked with retrotransposition and reduced symmetric DNA methylation.</title>
        <authorList>
            <person name="Willing E.M."/>
            <person name="Rawat V."/>
            <person name="Mandakova T."/>
            <person name="Maumus F."/>
            <person name="James G.V."/>
            <person name="Nordstroem K.J."/>
            <person name="Becker C."/>
            <person name="Warthmann N."/>
            <person name="Chica C."/>
            <person name="Szarzynska B."/>
            <person name="Zytnicki M."/>
            <person name="Albani M.C."/>
            <person name="Kiefer C."/>
            <person name="Bergonzi S."/>
            <person name="Castaings L."/>
            <person name="Mateos J.L."/>
            <person name="Berns M.C."/>
            <person name="Bujdoso N."/>
            <person name="Piofczyk T."/>
            <person name="de Lorenzo L."/>
            <person name="Barrero-Sicilia C."/>
            <person name="Mateos I."/>
            <person name="Piednoel M."/>
            <person name="Hagmann J."/>
            <person name="Chen-Min-Tao R."/>
            <person name="Iglesias-Fernandez R."/>
            <person name="Schuster S.C."/>
            <person name="Alonso-Blanco C."/>
            <person name="Roudier F."/>
            <person name="Carbonero P."/>
            <person name="Paz-Ares J."/>
            <person name="Davis S.J."/>
            <person name="Pecinka A."/>
            <person name="Quesneville H."/>
            <person name="Colot V."/>
            <person name="Lysak M.A."/>
            <person name="Weigel D."/>
            <person name="Coupland G."/>
            <person name="Schneeberger K."/>
        </authorList>
    </citation>
    <scope>NUCLEOTIDE SEQUENCE [LARGE SCALE GENOMIC DNA]</scope>
    <source>
        <strain evidence="3">cv. Pajares</strain>
    </source>
</reference>
<dbReference type="Proteomes" id="UP000029120">
    <property type="component" value="Chromosome 7"/>
</dbReference>
<dbReference type="EMBL" id="CM002875">
    <property type="protein sequence ID" value="KFK30547.1"/>
    <property type="molecule type" value="Genomic_DNA"/>
</dbReference>